<gene>
    <name evidence="1" type="ORF">Tci_930620</name>
</gene>
<dbReference type="AlphaFoldDB" id="A0A699XP44"/>
<evidence type="ECO:0000313" key="1">
    <source>
        <dbReference type="EMBL" id="GFD58651.1"/>
    </source>
</evidence>
<protein>
    <submittedName>
        <fullName evidence="1">Uncharacterized protein</fullName>
    </submittedName>
</protein>
<organism evidence="1">
    <name type="scientific">Tanacetum cinerariifolium</name>
    <name type="common">Dalmatian daisy</name>
    <name type="synonym">Chrysanthemum cinerariifolium</name>
    <dbReference type="NCBI Taxonomy" id="118510"/>
    <lineage>
        <taxon>Eukaryota</taxon>
        <taxon>Viridiplantae</taxon>
        <taxon>Streptophyta</taxon>
        <taxon>Embryophyta</taxon>
        <taxon>Tracheophyta</taxon>
        <taxon>Spermatophyta</taxon>
        <taxon>Magnoliopsida</taxon>
        <taxon>eudicotyledons</taxon>
        <taxon>Gunneridae</taxon>
        <taxon>Pentapetalae</taxon>
        <taxon>asterids</taxon>
        <taxon>campanulids</taxon>
        <taxon>Asterales</taxon>
        <taxon>Asteraceae</taxon>
        <taxon>Asteroideae</taxon>
        <taxon>Anthemideae</taxon>
        <taxon>Anthemidinae</taxon>
        <taxon>Tanacetum</taxon>
    </lineage>
</organism>
<accession>A0A699XP44</accession>
<feature type="non-terminal residue" evidence="1">
    <location>
        <position position="1"/>
    </location>
</feature>
<reference evidence="1" key="1">
    <citation type="journal article" date="2019" name="Sci. Rep.">
        <title>Draft genome of Tanacetum cinerariifolium, the natural source of mosquito coil.</title>
        <authorList>
            <person name="Yamashiro T."/>
            <person name="Shiraishi A."/>
            <person name="Satake H."/>
            <person name="Nakayama K."/>
        </authorList>
    </citation>
    <scope>NUCLEOTIDE SEQUENCE</scope>
</reference>
<proteinExistence type="predicted"/>
<sequence>PQHESGGVPAQRCGVRSGRAGLAAGTGQQQHYLPLALSGLATVNPGARFAAAG</sequence>
<dbReference type="EMBL" id="BKCJ011855617">
    <property type="protein sequence ID" value="GFD58651.1"/>
    <property type="molecule type" value="Genomic_DNA"/>
</dbReference>
<name>A0A699XP44_TANCI</name>
<comment type="caution">
    <text evidence="1">The sequence shown here is derived from an EMBL/GenBank/DDBJ whole genome shotgun (WGS) entry which is preliminary data.</text>
</comment>